<dbReference type="GO" id="GO:0008579">
    <property type="term" value="F:JUN kinase phosphatase activity"/>
    <property type="evidence" value="ECO:0007669"/>
    <property type="project" value="TreeGrafter"/>
</dbReference>
<dbReference type="AlphaFoldDB" id="A0A6G1SGU4"/>
<feature type="compositionally biased region" description="Low complexity" evidence="1">
    <location>
        <begin position="361"/>
        <end position="375"/>
    </location>
</feature>
<evidence type="ECO:0000259" key="2">
    <source>
        <dbReference type="PROSITE" id="PS50054"/>
    </source>
</evidence>
<feature type="domain" description="Tyrosine-protein phosphatase" evidence="2">
    <location>
        <begin position="68"/>
        <end position="210"/>
    </location>
</feature>
<feature type="region of interest" description="Disordered" evidence="1">
    <location>
        <begin position="256"/>
        <end position="632"/>
    </location>
</feature>
<dbReference type="InterPro" id="IPR029021">
    <property type="entry name" value="Prot-tyrosine_phosphatase-like"/>
</dbReference>
<reference evidence="3" key="1">
    <citation type="submission" date="2018-10" db="EMBL/GenBank/DDBJ databases">
        <title>Transcriptome assembly of Aceria tosichella (Wheat curl mite) Type 2.</title>
        <authorList>
            <person name="Scully E.D."/>
            <person name="Geib S.M."/>
            <person name="Palmer N.A."/>
            <person name="Gupta A.K."/>
            <person name="Sarath G."/>
            <person name="Tatineni S."/>
        </authorList>
    </citation>
    <scope>NUCLEOTIDE SEQUENCE</scope>
    <source>
        <strain evidence="3">LincolnNE</strain>
    </source>
</reference>
<gene>
    <name evidence="3" type="primary">DUSP19_1</name>
    <name evidence="3" type="ORF">g.10392</name>
</gene>
<feature type="compositionally biased region" description="Polar residues" evidence="1">
    <location>
        <begin position="834"/>
        <end position="847"/>
    </location>
</feature>
<dbReference type="SUPFAM" id="SSF52799">
    <property type="entry name" value="(Phosphotyrosine protein) phosphatases II"/>
    <property type="match status" value="1"/>
</dbReference>
<feature type="compositionally biased region" description="Low complexity" evidence="1">
    <location>
        <begin position="258"/>
        <end position="277"/>
    </location>
</feature>
<feature type="compositionally biased region" description="Low complexity" evidence="1">
    <location>
        <begin position="299"/>
        <end position="316"/>
    </location>
</feature>
<evidence type="ECO:0000256" key="1">
    <source>
        <dbReference type="SAM" id="MobiDB-lite"/>
    </source>
</evidence>
<dbReference type="PROSITE" id="PS50054">
    <property type="entry name" value="TYR_PHOSPHATASE_DUAL"/>
    <property type="match status" value="1"/>
</dbReference>
<feature type="compositionally biased region" description="Polar residues" evidence="1">
    <location>
        <begin position="562"/>
        <end position="581"/>
    </location>
</feature>
<organism evidence="3">
    <name type="scientific">Aceria tosichella</name>
    <name type="common">wheat curl mite</name>
    <dbReference type="NCBI Taxonomy" id="561515"/>
    <lineage>
        <taxon>Eukaryota</taxon>
        <taxon>Metazoa</taxon>
        <taxon>Ecdysozoa</taxon>
        <taxon>Arthropoda</taxon>
        <taxon>Chelicerata</taxon>
        <taxon>Arachnida</taxon>
        <taxon>Acari</taxon>
        <taxon>Acariformes</taxon>
        <taxon>Trombidiformes</taxon>
        <taxon>Prostigmata</taxon>
        <taxon>Eupodina</taxon>
        <taxon>Eriophyoidea</taxon>
        <taxon>Eriophyidae</taxon>
        <taxon>Eriophyinae</taxon>
        <taxon>Aceriini</taxon>
        <taxon>Aceria</taxon>
    </lineage>
</organism>
<feature type="compositionally biased region" description="Polar residues" evidence="1">
    <location>
        <begin position="666"/>
        <end position="678"/>
    </location>
</feature>
<dbReference type="InterPro" id="IPR000340">
    <property type="entry name" value="Dual-sp_phosphatase_cat-dom"/>
</dbReference>
<feature type="compositionally biased region" description="Low complexity" evidence="1">
    <location>
        <begin position="413"/>
        <end position="423"/>
    </location>
</feature>
<accession>A0A6G1SGU4</accession>
<protein>
    <submittedName>
        <fullName evidence="3">Dual specificity protein phosphatase 19</fullName>
    </submittedName>
</protein>
<dbReference type="EMBL" id="GGYP01004421">
    <property type="protein sequence ID" value="MDE49192.1"/>
    <property type="molecule type" value="Transcribed_RNA"/>
</dbReference>
<feature type="compositionally biased region" description="Low complexity" evidence="1">
    <location>
        <begin position="533"/>
        <end position="543"/>
    </location>
</feature>
<sequence length="890" mass="95532">MEDRSALFNQLKDFSQRKLKKVETKVVTGTGELLVEKRGAKGLQVLTGGGQTGDGGAGQEPARKLDLQVGFILPGLLFGSEDVAQDKSSLESYGITHILNLDRDVSNKYEDDYNYKTVAIQDKPDFELDKVLDECFDFIDDGRHYGNVFIHCSGTIGLSRSTSICIAYLMNKEKQAFQEAFNNVKEARAFVKPNEGFVKQLKDYEVKLRGAQAVKESGIDDPFALRKKQEIEQEKAMVAGAASVKNRMKMFGANLDTSSAAASGPPSGRSKSASPSPYKQQPAPSGPTSNQNSATSKWSSNQNASSSTTSTSSSAADKLGSKSMTPEPRKSWQQQHQPGGPPPPPPPMPTSSLLSNDKSSKPITTTKISSSNKSSLPPPPPPPPSSFASSKANESSHQDKPAASSIKSRYQPTTTNTTTTKTTQSGQRKGSVASETSEDETGSGQRVFGRRPPPPMKIRGGLSIERHDSTSSDKPDERAKGRSTQPMTAQIRLDTGNCESRNQQPFSQRCPSPLVLMNNVSTGAQSKERPLDSSLTSSTSTTLQHRRGSKGNEAGGGDDESGVQSQLSENPFTYWQRTLSNRGAGGGSSQAQQEDSLAAPKRTVSLGPKRSRQIGAGLQNNPFLSGANKPAADSGLDRAAAVERRGSFSKAARELQSSLTELNKLIDSSPSPIGSSATLGRRPRANWPPLAPAQQATAGASSDRPATAAIVHGNRAPLLVYNEIPPTPSSASVQSIRGQTSRRLVVESNDEQQENKEEQQQQRFMWQEDLANWKSSNSVNDLLSVFESAKGSSSPSSPRGAGADLPPAASPTPRTTRLGSTTTSVLKRIGAPWQQETANSNGSPLSAQQQQQQQQNSPNADYTIRRTTSTSSSLKTRPVLRNPYRTTEHS</sequence>
<feature type="compositionally biased region" description="Polar residues" evidence="1">
    <location>
        <begin position="729"/>
        <end position="740"/>
    </location>
</feature>
<feature type="region of interest" description="Disordered" evidence="1">
    <location>
        <begin position="666"/>
        <end position="706"/>
    </location>
</feature>
<dbReference type="InterPro" id="IPR020422">
    <property type="entry name" value="TYR_PHOSPHATASE_DUAL_dom"/>
</dbReference>
<dbReference type="Gene3D" id="3.90.190.10">
    <property type="entry name" value="Protein tyrosine phosphatase superfamily"/>
    <property type="match status" value="1"/>
</dbReference>
<feature type="compositionally biased region" description="Pro residues" evidence="1">
    <location>
        <begin position="376"/>
        <end position="385"/>
    </location>
</feature>
<feature type="compositionally biased region" description="Pro residues" evidence="1">
    <location>
        <begin position="339"/>
        <end position="349"/>
    </location>
</feature>
<proteinExistence type="predicted"/>
<evidence type="ECO:0000313" key="3">
    <source>
        <dbReference type="EMBL" id="MDE49192.1"/>
    </source>
</evidence>
<feature type="compositionally biased region" description="Basic and acidic residues" evidence="1">
    <location>
        <begin position="464"/>
        <end position="480"/>
    </location>
</feature>
<dbReference type="CDD" id="cd14498">
    <property type="entry name" value="DSP"/>
    <property type="match status" value="1"/>
</dbReference>
<feature type="compositionally biased region" description="Polar residues" evidence="1">
    <location>
        <begin position="497"/>
        <end position="510"/>
    </location>
</feature>
<feature type="region of interest" description="Disordered" evidence="1">
    <location>
        <begin position="721"/>
        <end position="740"/>
    </location>
</feature>
<dbReference type="PANTHER" id="PTHR46377">
    <property type="entry name" value="DUAL SPECIFICITY PROTEIN PHOSPHATASE 19"/>
    <property type="match status" value="1"/>
</dbReference>
<dbReference type="Pfam" id="PF00782">
    <property type="entry name" value="DSPc"/>
    <property type="match status" value="1"/>
</dbReference>
<dbReference type="SMART" id="SM00195">
    <property type="entry name" value="DSPc"/>
    <property type="match status" value="1"/>
</dbReference>
<dbReference type="GO" id="GO:0005737">
    <property type="term" value="C:cytoplasm"/>
    <property type="evidence" value="ECO:0007669"/>
    <property type="project" value="TreeGrafter"/>
</dbReference>
<feature type="region of interest" description="Disordered" evidence="1">
    <location>
        <begin position="788"/>
        <end position="890"/>
    </location>
</feature>
<dbReference type="PANTHER" id="PTHR46377:SF1">
    <property type="entry name" value="DUAL SPECIFICITY PROTEIN PHOSPHATASE 19"/>
    <property type="match status" value="1"/>
</dbReference>
<name>A0A6G1SGU4_9ACAR</name>
<feature type="compositionally biased region" description="Low complexity" evidence="1">
    <location>
        <begin position="788"/>
        <end position="824"/>
    </location>
</feature>
<feature type="compositionally biased region" description="Polar residues" evidence="1">
    <location>
        <begin position="278"/>
        <end position="298"/>
    </location>
</feature>